<dbReference type="EMBL" id="HACG01013910">
    <property type="protein sequence ID" value="CEK60775.1"/>
    <property type="molecule type" value="Transcribed_RNA"/>
</dbReference>
<accession>A0A0B6YZ40</accession>
<feature type="non-terminal residue" evidence="1">
    <location>
        <position position="58"/>
    </location>
</feature>
<dbReference type="AlphaFoldDB" id="A0A0B6YZ40"/>
<protein>
    <submittedName>
        <fullName evidence="1">Uncharacterized protein</fullName>
    </submittedName>
</protein>
<reference evidence="1" key="1">
    <citation type="submission" date="2014-12" db="EMBL/GenBank/DDBJ databases">
        <title>Insight into the proteome of Arion vulgaris.</title>
        <authorList>
            <person name="Aradska J."/>
            <person name="Bulat T."/>
            <person name="Smidak R."/>
            <person name="Sarate P."/>
            <person name="Gangsoo J."/>
            <person name="Sialana F."/>
            <person name="Bilban M."/>
            <person name="Lubec G."/>
        </authorList>
    </citation>
    <scope>NUCLEOTIDE SEQUENCE</scope>
    <source>
        <tissue evidence="1">Skin</tissue>
    </source>
</reference>
<sequence length="58" mass="6685">MLNFFRHTSDISLYCDYVKTHCQKCLSAHAISVTFSIHSYLSLSKQPRLHNNQVTLSV</sequence>
<gene>
    <name evidence="1" type="primary">ORF40351</name>
</gene>
<evidence type="ECO:0000313" key="1">
    <source>
        <dbReference type="EMBL" id="CEK60775.1"/>
    </source>
</evidence>
<name>A0A0B6YZ40_9EUPU</name>
<organism evidence="1">
    <name type="scientific">Arion vulgaris</name>
    <dbReference type="NCBI Taxonomy" id="1028688"/>
    <lineage>
        <taxon>Eukaryota</taxon>
        <taxon>Metazoa</taxon>
        <taxon>Spiralia</taxon>
        <taxon>Lophotrochozoa</taxon>
        <taxon>Mollusca</taxon>
        <taxon>Gastropoda</taxon>
        <taxon>Heterobranchia</taxon>
        <taxon>Euthyneura</taxon>
        <taxon>Panpulmonata</taxon>
        <taxon>Eupulmonata</taxon>
        <taxon>Stylommatophora</taxon>
        <taxon>Helicina</taxon>
        <taxon>Arionoidea</taxon>
        <taxon>Arionidae</taxon>
        <taxon>Arion</taxon>
    </lineage>
</organism>
<proteinExistence type="predicted"/>